<dbReference type="CDD" id="cd02022">
    <property type="entry name" value="DPCK"/>
    <property type="match status" value="1"/>
</dbReference>
<evidence type="ECO:0000313" key="7">
    <source>
        <dbReference type="EMBL" id="GHF79579.1"/>
    </source>
</evidence>
<organism evidence="7 8">
    <name type="scientific">Thalassotalea marina</name>
    <dbReference type="NCBI Taxonomy" id="1673741"/>
    <lineage>
        <taxon>Bacteria</taxon>
        <taxon>Pseudomonadati</taxon>
        <taxon>Pseudomonadota</taxon>
        <taxon>Gammaproteobacteria</taxon>
        <taxon>Alteromonadales</taxon>
        <taxon>Colwelliaceae</taxon>
        <taxon>Thalassotalea</taxon>
    </lineage>
</organism>
<evidence type="ECO:0000256" key="2">
    <source>
        <dbReference type="ARBA" id="ARBA00022741"/>
    </source>
</evidence>
<comment type="similarity">
    <text evidence="1 5">Belongs to the CoaE family.</text>
</comment>
<feature type="binding site" evidence="5">
    <location>
        <begin position="13"/>
        <end position="18"/>
    </location>
    <ligand>
        <name>ATP</name>
        <dbReference type="ChEBI" id="CHEBI:30616"/>
    </ligand>
</feature>
<dbReference type="PANTHER" id="PTHR10695">
    <property type="entry name" value="DEPHOSPHO-COA KINASE-RELATED"/>
    <property type="match status" value="1"/>
</dbReference>
<dbReference type="GO" id="GO:0015937">
    <property type="term" value="P:coenzyme A biosynthetic process"/>
    <property type="evidence" value="ECO:0007669"/>
    <property type="project" value="UniProtKB-UniRule"/>
</dbReference>
<dbReference type="EC" id="2.7.1.24" evidence="5 6"/>
<dbReference type="NCBIfam" id="TIGR00152">
    <property type="entry name" value="dephospho-CoA kinase"/>
    <property type="match status" value="1"/>
</dbReference>
<comment type="caution">
    <text evidence="7">The sequence shown here is derived from an EMBL/GenBank/DDBJ whole genome shotgun (WGS) entry which is preliminary data.</text>
</comment>
<dbReference type="HAMAP" id="MF_00376">
    <property type="entry name" value="Dephospho_CoA_kinase"/>
    <property type="match status" value="1"/>
</dbReference>
<comment type="catalytic activity">
    <reaction evidence="5">
        <text>3'-dephospho-CoA + ATP = ADP + CoA + H(+)</text>
        <dbReference type="Rhea" id="RHEA:18245"/>
        <dbReference type="ChEBI" id="CHEBI:15378"/>
        <dbReference type="ChEBI" id="CHEBI:30616"/>
        <dbReference type="ChEBI" id="CHEBI:57287"/>
        <dbReference type="ChEBI" id="CHEBI:57328"/>
        <dbReference type="ChEBI" id="CHEBI:456216"/>
        <dbReference type="EC" id="2.7.1.24"/>
    </reaction>
</comment>
<keyword evidence="5" id="KW-0963">Cytoplasm</keyword>
<evidence type="ECO:0000256" key="4">
    <source>
        <dbReference type="ARBA" id="ARBA00022993"/>
    </source>
</evidence>
<gene>
    <name evidence="5 7" type="primary">coaE</name>
    <name evidence="7" type="ORF">GCM10017161_03440</name>
</gene>
<dbReference type="SUPFAM" id="SSF52540">
    <property type="entry name" value="P-loop containing nucleoside triphosphate hydrolases"/>
    <property type="match status" value="1"/>
</dbReference>
<comment type="subcellular location">
    <subcellularLocation>
        <location evidence="5">Cytoplasm</location>
    </subcellularLocation>
</comment>
<dbReference type="GO" id="GO:0005524">
    <property type="term" value="F:ATP binding"/>
    <property type="evidence" value="ECO:0007669"/>
    <property type="project" value="UniProtKB-UniRule"/>
</dbReference>
<dbReference type="GO" id="GO:0005737">
    <property type="term" value="C:cytoplasm"/>
    <property type="evidence" value="ECO:0007669"/>
    <property type="project" value="UniProtKB-SubCell"/>
</dbReference>
<sequence>MSKLIIGLTGGIGSGKTTVSNLLADYGITIVDADVVAREVVAEGSLGLKEIVAKFGATILQEDGQLNRAKLRELIFSDEQLKQWLNALLHPLIRESILNQLKSATSPYCILSAPLLFENNLHQYTNRTLLIDVEKEIQITRTSKRDNVEKKQVEAIIASQMPREDKLALADDVLNNSKLTHLELENAVEKLHLNYLDLAAKLN</sequence>
<comment type="function">
    <text evidence="5">Catalyzes the phosphorylation of the 3'-hydroxyl group of dephosphocoenzyme A to form coenzyme A.</text>
</comment>
<keyword evidence="5" id="KW-0808">Transferase</keyword>
<dbReference type="Pfam" id="PF01121">
    <property type="entry name" value="CoaE"/>
    <property type="match status" value="1"/>
</dbReference>
<dbReference type="EMBL" id="BNCK01000001">
    <property type="protein sequence ID" value="GHF79579.1"/>
    <property type="molecule type" value="Genomic_DNA"/>
</dbReference>
<proteinExistence type="inferred from homology"/>
<evidence type="ECO:0000256" key="3">
    <source>
        <dbReference type="ARBA" id="ARBA00022840"/>
    </source>
</evidence>
<keyword evidence="3 5" id="KW-0067">ATP-binding</keyword>
<evidence type="ECO:0000256" key="6">
    <source>
        <dbReference type="NCBIfam" id="TIGR00152"/>
    </source>
</evidence>
<dbReference type="AlphaFoldDB" id="A0A919EHM6"/>
<dbReference type="RefSeq" id="WP_189766987.1">
    <property type="nucleotide sequence ID" value="NZ_BNCK01000001.1"/>
</dbReference>
<evidence type="ECO:0000256" key="5">
    <source>
        <dbReference type="HAMAP-Rule" id="MF_00376"/>
    </source>
</evidence>
<keyword evidence="2 5" id="KW-0547">Nucleotide-binding</keyword>
<dbReference type="InterPro" id="IPR001977">
    <property type="entry name" value="Depp_CoAkinase"/>
</dbReference>
<dbReference type="InterPro" id="IPR027417">
    <property type="entry name" value="P-loop_NTPase"/>
</dbReference>
<comment type="pathway">
    <text evidence="5">Cofactor biosynthesis; coenzyme A biosynthesis; CoA from (R)-pantothenate: step 5/5.</text>
</comment>
<dbReference type="PANTHER" id="PTHR10695:SF46">
    <property type="entry name" value="BIFUNCTIONAL COENZYME A SYNTHASE-RELATED"/>
    <property type="match status" value="1"/>
</dbReference>
<protein>
    <recommendedName>
        <fullName evidence="5 6">Dephospho-CoA kinase</fullName>
        <ecNumber evidence="5 6">2.7.1.24</ecNumber>
    </recommendedName>
    <alternativeName>
        <fullName evidence="5">Dephosphocoenzyme A kinase</fullName>
    </alternativeName>
</protein>
<keyword evidence="5 7" id="KW-0418">Kinase</keyword>
<reference evidence="7" key="2">
    <citation type="submission" date="2020-09" db="EMBL/GenBank/DDBJ databases">
        <authorList>
            <person name="Sun Q."/>
            <person name="Kim S."/>
        </authorList>
    </citation>
    <scope>NUCLEOTIDE SEQUENCE</scope>
    <source>
        <strain evidence="7">KCTC 42731</strain>
    </source>
</reference>
<dbReference type="Gene3D" id="3.40.50.300">
    <property type="entry name" value="P-loop containing nucleotide triphosphate hydrolases"/>
    <property type="match status" value="1"/>
</dbReference>
<name>A0A919EHM6_9GAMM</name>
<dbReference type="Proteomes" id="UP000623842">
    <property type="component" value="Unassembled WGS sequence"/>
</dbReference>
<evidence type="ECO:0000256" key="1">
    <source>
        <dbReference type="ARBA" id="ARBA00009018"/>
    </source>
</evidence>
<accession>A0A919EHM6</accession>
<keyword evidence="8" id="KW-1185">Reference proteome</keyword>
<keyword evidence="4 5" id="KW-0173">Coenzyme A biosynthesis</keyword>
<dbReference type="PROSITE" id="PS51219">
    <property type="entry name" value="DPCK"/>
    <property type="match status" value="1"/>
</dbReference>
<evidence type="ECO:0000313" key="8">
    <source>
        <dbReference type="Proteomes" id="UP000623842"/>
    </source>
</evidence>
<dbReference type="GO" id="GO:0004140">
    <property type="term" value="F:dephospho-CoA kinase activity"/>
    <property type="evidence" value="ECO:0007669"/>
    <property type="project" value="UniProtKB-UniRule"/>
</dbReference>
<reference evidence="7" key="1">
    <citation type="journal article" date="2014" name="Int. J. Syst. Evol. Microbiol.">
        <title>Complete genome sequence of Corynebacterium casei LMG S-19264T (=DSM 44701T), isolated from a smear-ripened cheese.</title>
        <authorList>
            <consortium name="US DOE Joint Genome Institute (JGI-PGF)"/>
            <person name="Walter F."/>
            <person name="Albersmeier A."/>
            <person name="Kalinowski J."/>
            <person name="Ruckert C."/>
        </authorList>
    </citation>
    <scope>NUCLEOTIDE SEQUENCE</scope>
    <source>
        <strain evidence="7">KCTC 42731</strain>
    </source>
</reference>